<comment type="catalytic activity">
    <reaction evidence="4">
        <text>(5S)-hydroperoxy-(6E,8Z,11Z,14Z)-eicosatetraenoate = 5-oxo-(6E,8Z,11Z,14Z)-eicosatetraenoate + H2O</text>
        <dbReference type="Rhea" id="RHEA:48632"/>
        <dbReference type="ChEBI" id="CHEBI:15377"/>
        <dbReference type="ChEBI" id="CHEBI:57450"/>
        <dbReference type="ChEBI" id="CHEBI:65342"/>
    </reaction>
    <physiologicalReaction direction="left-to-right" evidence="4">
        <dbReference type="Rhea" id="RHEA:48633"/>
    </physiologicalReaction>
</comment>
<evidence type="ECO:0000256" key="6">
    <source>
        <dbReference type="ARBA" id="ARBA00004174"/>
    </source>
</evidence>
<comment type="catalytic activity">
    <reaction evidence="27">
        <text>17beta-estradiol + reduced [NADPH--hemoprotein reductase] + O2 = 4-hydroxy-17beta-estradiol + oxidized [NADPH--hemoprotein reductase] + H2O + H(+)</text>
        <dbReference type="Rhea" id="RHEA:47280"/>
        <dbReference type="Rhea" id="RHEA-COMP:11964"/>
        <dbReference type="Rhea" id="RHEA-COMP:11965"/>
        <dbReference type="ChEBI" id="CHEBI:15377"/>
        <dbReference type="ChEBI" id="CHEBI:15378"/>
        <dbReference type="ChEBI" id="CHEBI:15379"/>
        <dbReference type="ChEBI" id="CHEBI:16469"/>
        <dbReference type="ChEBI" id="CHEBI:57618"/>
        <dbReference type="ChEBI" id="CHEBI:58210"/>
        <dbReference type="ChEBI" id="CHEBI:62845"/>
    </reaction>
    <physiologicalReaction direction="left-to-right" evidence="27">
        <dbReference type="Rhea" id="RHEA:47281"/>
    </physiologicalReaction>
</comment>
<feature type="non-terminal residue" evidence="35">
    <location>
        <position position="1"/>
    </location>
</feature>
<dbReference type="Gene3D" id="1.10.630.10">
    <property type="entry name" value="Cytochrome P450"/>
    <property type="match status" value="2"/>
</dbReference>
<evidence type="ECO:0000256" key="5">
    <source>
        <dbReference type="ARBA" id="ARBA00001971"/>
    </source>
</evidence>
<evidence type="ECO:0000256" key="27">
    <source>
        <dbReference type="ARBA" id="ARBA00048214"/>
    </source>
</evidence>
<dbReference type="InterPro" id="IPR002401">
    <property type="entry name" value="Cyt_P450_E_grp-I"/>
</dbReference>
<evidence type="ECO:0000256" key="9">
    <source>
        <dbReference type="ARBA" id="ARBA00005189"/>
    </source>
</evidence>
<dbReference type="AlphaFoldDB" id="A0AAW0HAY7"/>
<comment type="subcellular location">
    <subcellularLocation>
        <location evidence="7">Endoplasmic reticulum membrane</location>
        <topology evidence="7">Peripheral membrane protein</topology>
    </subcellularLocation>
    <subcellularLocation>
        <location evidence="6">Microsome membrane</location>
        <topology evidence="6">Peripheral membrane protein</topology>
    </subcellularLocation>
</comment>
<evidence type="ECO:0000256" key="29">
    <source>
        <dbReference type="ARBA" id="ARBA00048519"/>
    </source>
</evidence>
<evidence type="ECO:0000256" key="20">
    <source>
        <dbReference type="ARBA" id="ARBA00023098"/>
    </source>
</evidence>
<evidence type="ECO:0000256" key="22">
    <source>
        <dbReference type="ARBA" id="ARBA00023239"/>
    </source>
</evidence>
<comment type="similarity">
    <text evidence="10">Belongs to the cytochrome P450 family.</text>
</comment>
<keyword evidence="22" id="KW-0456">Lyase</keyword>
<evidence type="ECO:0000256" key="11">
    <source>
        <dbReference type="ARBA" id="ARBA00012109"/>
    </source>
</evidence>
<dbReference type="PRINTS" id="PR00463">
    <property type="entry name" value="EP450I"/>
</dbReference>
<keyword evidence="15" id="KW-0256">Endoplasmic reticulum</keyword>
<evidence type="ECO:0000313" key="36">
    <source>
        <dbReference type="Proteomes" id="UP001488838"/>
    </source>
</evidence>
<dbReference type="PRINTS" id="PR01683">
    <property type="entry name" value="EP450ICYP1A"/>
</dbReference>
<dbReference type="GO" id="GO:0004508">
    <property type="term" value="F:steroid 17-alpha-monooxygenase activity"/>
    <property type="evidence" value="ECO:0007669"/>
    <property type="project" value="TreeGrafter"/>
</dbReference>
<evidence type="ECO:0000256" key="13">
    <source>
        <dbReference type="ARBA" id="ARBA00022617"/>
    </source>
</evidence>
<feature type="non-terminal residue" evidence="35">
    <location>
        <position position="937"/>
    </location>
</feature>
<dbReference type="GO" id="GO:0042446">
    <property type="term" value="P:hormone biosynthetic process"/>
    <property type="evidence" value="ECO:0007669"/>
    <property type="project" value="TreeGrafter"/>
</dbReference>
<organism evidence="35 36">
    <name type="scientific">Myodes glareolus</name>
    <name type="common">Bank vole</name>
    <name type="synonym">Clethrionomys glareolus</name>
    <dbReference type="NCBI Taxonomy" id="447135"/>
    <lineage>
        <taxon>Eukaryota</taxon>
        <taxon>Metazoa</taxon>
        <taxon>Chordata</taxon>
        <taxon>Craniata</taxon>
        <taxon>Vertebrata</taxon>
        <taxon>Euteleostomi</taxon>
        <taxon>Mammalia</taxon>
        <taxon>Eutheria</taxon>
        <taxon>Euarchontoglires</taxon>
        <taxon>Glires</taxon>
        <taxon>Rodentia</taxon>
        <taxon>Myomorpha</taxon>
        <taxon>Muroidea</taxon>
        <taxon>Cricetidae</taxon>
        <taxon>Arvicolinae</taxon>
        <taxon>Myodes</taxon>
    </lineage>
</organism>
<evidence type="ECO:0000256" key="19">
    <source>
        <dbReference type="ARBA" id="ARBA00023033"/>
    </source>
</evidence>
<evidence type="ECO:0000256" key="25">
    <source>
        <dbReference type="ARBA" id="ARBA00047620"/>
    </source>
</evidence>
<keyword evidence="20" id="KW-0443">Lipid metabolism</keyword>
<comment type="catalytic activity">
    <reaction evidence="3">
        <text>(12S)-hydroperoxy-(5Z,8Z,10E,14Z)-eicosatetraenoate = 12-oxo-(5Z,8Z,10E,14Z)-eicosatetraenoate + H2O</text>
        <dbReference type="Rhea" id="RHEA:37947"/>
        <dbReference type="ChEBI" id="CHEBI:15377"/>
        <dbReference type="ChEBI" id="CHEBI:57444"/>
        <dbReference type="ChEBI" id="CHEBI:75231"/>
        <dbReference type="EC" id="4.2.1.152"/>
    </reaction>
    <physiologicalReaction direction="left-to-right" evidence="3">
        <dbReference type="Rhea" id="RHEA:37948"/>
    </physiologicalReaction>
</comment>
<comment type="catalytic activity">
    <reaction evidence="30">
        <text>(4Z,7Z,10Z,13Z,16Z,19Z)-docosahexaenoate + reduced [NADPH--hemoprotein reductase] + O2 = (19R,20S)-epoxy-(4Z,7Z,10Z,13Z,16Z)-docosapentaenoate + oxidized [NADPH--hemoprotein reductase] + H2O + H(+)</text>
        <dbReference type="Rhea" id="RHEA:52120"/>
        <dbReference type="Rhea" id="RHEA-COMP:11964"/>
        <dbReference type="Rhea" id="RHEA-COMP:11965"/>
        <dbReference type="ChEBI" id="CHEBI:15377"/>
        <dbReference type="ChEBI" id="CHEBI:15378"/>
        <dbReference type="ChEBI" id="CHEBI:15379"/>
        <dbReference type="ChEBI" id="CHEBI:57618"/>
        <dbReference type="ChEBI" id="CHEBI:58210"/>
        <dbReference type="ChEBI" id="CHEBI:77016"/>
        <dbReference type="ChEBI" id="CHEBI:136410"/>
    </reaction>
    <physiologicalReaction direction="left-to-right" evidence="30">
        <dbReference type="Rhea" id="RHEA:52121"/>
    </physiologicalReaction>
</comment>
<comment type="catalytic activity">
    <reaction evidence="1">
        <text>(13S)-hydroperoxy-(9Z,11E)-octadecadienoate = 13-oxo-(9Z,11E)-octadecadienoate + H2O</text>
        <dbReference type="Rhea" id="RHEA:48716"/>
        <dbReference type="ChEBI" id="CHEBI:15377"/>
        <dbReference type="ChEBI" id="CHEBI:57466"/>
        <dbReference type="ChEBI" id="CHEBI:90781"/>
    </reaction>
    <physiologicalReaction direction="left-to-right" evidence="1">
        <dbReference type="Rhea" id="RHEA:48717"/>
    </physiologicalReaction>
</comment>
<evidence type="ECO:0000256" key="33">
    <source>
        <dbReference type="ARBA" id="ARBA00049384"/>
    </source>
</evidence>
<evidence type="ECO:0000256" key="14">
    <source>
        <dbReference type="ARBA" id="ARBA00022723"/>
    </source>
</evidence>
<evidence type="ECO:0000256" key="4">
    <source>
        <dbReference type="ARBA" id="ARBA00001867"/>
    </source>
</evidence>
<dbReference type="CDD" id="cd20676">
    <property type="entry name" value="CYP1A"/>
    <property type="match status" value="1"/>
</dbReference>
<evidence type="ECO:0000256" key="17">
    <source>
        <dbReference type="ARBA" id="ARBA00023002"/>
    </source>
</evidence>
<evidence type="ECO:0000256" key="2">
    <source>
        <dbReference type="ARBA" id="ARBA00001143"/>
    </source>
</evidence>
<dbReference type="PANTHER" id="PTHR24289:SF21">
    <property type="entry name" value="CYTOCHROME P450 1A"/>
    <property type="match status" value="1"/>
</dbReference>
<protein>
    <recommendedName>
        <fullName evidence="23">Hydroperoxy icosatetraenoate dehydratase</fullName>
        <ecNumber evidence="11">1.14.14.1</ecNumber>
        <ecNumber evidence="12">4.2.1.152</ecNumber>
    </recommendedName>
</protein>
<keyword evidence="16" id="KW-0492">Microsome</keyword>
<comment type="catalytic activity">
    <reaction evidence="28">
        <text>estrone + reduced [NADPH--hemoprotein reductase] + O2 = 4-hydroxyestrone + oxidized [NADPH--hemoprotein reductase] + H2O + H(+)</text>
        <dbReference type="Rhea" id="RHEA:47292"/>
        <dbReference type="Rhea" id="RHEA-COMP:11964"/>
        <dbReference type="Rhea" id="RHEA-COMP:11965"/>
        <dbReference type="ChEBI" id="CHEBI:15377"/>
        <dbReference type="ChEBI" id="CHEBI:15378"/>
        <dbReference type="ChEBI" id="CHEBI:15379"/>
        <dbReference type="ChEBI" id="CHEBI:17263"/>
        <dbReference type="ChEBI" id="CHEBI:57618"/>
        <dbReference type="ChEBI" id="CHEBI:58210"/>
        <dbReference type="ChEBI" id="CHEBI:87602"/>
    </reaction>
    <physiologicalReaction direction="left-to-right" evidence="28">
        <dbReference type="Rhea" id="RHEA:47293"/>
    </physiologicalReaction>
</comment>
<evidence type="ECO:0000256" key="24">
    <source>
        <dbReference type="ARBA" id="ARBA00047357"/>
    </source>
</evidence>
<keyword evidence="19" id="KW-0503">Monooxygenase</keyword>
<evidence type="ECO:0000256" key="1">
    <source>
        <dbReference type="ARBA" id="ARBA00000408"/>
    </source>
</evidence>
<comment type="catalytic activity">
    <reaction evidence="25">
        <text>estrone + reduced [NADPH--hemoprotein reductase] + O2 = 2-hydroxyestrone + oxidized [NADPH--hemoprotein reductase] + H2O + H(+)</text>
        <dbReference type="Rhea" id="RHEA:47208"/>
        <dbReference type="Rhea" id="RHEA-COMP:11964"/>
        <dbReference type="Rhea" id="RHEA-COMP:11965"/>
        <dbReference type="ChEBI" id="CHEBI:1156"/>
        <dbReference type="ChEBI" id="CHEBI:15377"/>
        <dbReference type="ChEBI" id="CHEBI:15378"/>
        <dbReference type="ChEBI" id="CHEBI:15379"/>
        <dbReference type="ChEBI" id="CHEBI:17263"/>
        <dbReference type="ChEBI" id="CHEBI:57618"/>
        <dbReference type="ChEBI" id="CHEBI:58210"/>
    </reaction>
    <physiologicalReaction direction="left-to-right" evidence="25">
        <dbReference type="Rhea" id="RHEA:47209"/>
    </physiologicalReaction>
</comment>
<proteinExistence type="inferred from homology"/>
<keyword evidence="17" id="KW-0560">Oxidoreductase</keyword>
<keyword evidence="21" id="KW-0472">Membrane</keyword>
<name>A0AAW0HAY7_MYOGA</name>
<comment type="catalytic activity">
    <reaction evidence="24">
        <text>17beta-estradiol + reduced [NADPH--hemoprotein reductase] + O2 = 2-hydroxy-17beta-estradiol + oxidized [NADPH--hemoprotein reductase] + H2O + H(+)</text>
        <dbReference type="Rhea" id="RHEA:47212"/>
        <dbReference type="Rhea" id="RHEA-COMP:11964"/>
        <dbReference type="Rhea" id="RHEA-COMP:11965"/>
        <dbReference type="ChEBI" id="CHEBI:15377"/>
        <dbReference type="ChEBI" id="CHEBI:15378"/>
        <dbReference type="ChEBI" id="CHEBI:15379"/>
        <dbReference type="ChEBI" id="CHEBI:16469"/>
        <dbReference type="ChEBI" id="CHEBI:28744"/>
        <dbReference type="ChEBI" id="CHEBI:57618"/>
        <dbReference type="ChEBI" id="CHEBI:58210"/>
    </reaction>
    <physiologicalReaction direction="left-to-right" evidence="24">
        <dbReference type="Rhea" id="RHEA:47213"/>
    </physiologicalReaction>
</comment>
<dbReference type="InterPro" id="IPR017972">
    <property type="entry name" value="Cyt_P450_CS"/>
</dbReference>
<comment type="catalytic activity">
    <reaction evidence="33">
        <text>(5Z,8Z,11Z,14Z)-eicosatetraenoate + reduced [NADPH--hemoprotein reductase] + O2 = (14R,15S)-epoxy-(5Z,8Z,11Z)-eicosatrienoate + oxidized [NADPH--hemoprotein reductase] + H2O + H(+)</text>
        <dbReference type="Rhea" id="RHEA:49860"/>
        <dbReference type="Rhea" id="RHEA-COMP:11964"/>
        <dbReference type="Rhea" id="RHEA-COMP:11965"/>
        <dbReference type="ChEBI" id="CHEBI:15377"/>
        <dbReference type="ChEBI" id="CHEBI:15378"/>
        <dbReference type="ChEBI" id="CHEBI:15379"/>
        <dbReference type="ChEBI" id="CHEBI:32395"/>
        <dbReference type="ChEBI" id="CHEBI:57618"/>
        <dbReference type="ChEBI" id="CHEBI:58210"/>
        <dbReference type="ChEBI" id="CHEBI:131965"/>
    </reaction>
    <physiologicalReaction direction="left-to-right" evidence="33">
        <dbReference type="Rhea" id="RHEA:49861"/>
    </physiologicalReaction>
</comment>
<evidence type="ECO:0000313" key="35">
    <source>
        <dbReference type="EMBL" id="KAK7798575.1"/>
    </source>
</evidence>
<accession>A0AAW0HAY7</accession>
<evidence type="ECO:0000256" key="32">
    <source>
        <dbReference type="ARBA" id="ARBA00049225"/>
    </source>
</evidence>
<sequence>PVQMALSQNISLTPELLLATAIFCIVFYVVKALRTRVPKGLKSPPGPWGWPIIGHMLTLGKNPHLSLATLSKQYGDVLQIRIGSTPVVVLSGLDTIRQALVKQGDDFKGRPDLYSFTFITDGQSLIFNPDSGPIWVARRRLAMDALKSFSIASDPNSSSTCYLEDHVSKEANHLVSKFQKQMAEVGHFEPVNLVVESVANVIGAMCFGKNFPRKSEEMLRIVKSNNDFVENASSGNAVDFFPILRYLPNPALKRFKNFNDKFVLFLQKTVQEHYQDFNKNSIQDITGALFKHTENSKDSGVQIPHEKIVNIVNDLFGAGFETVTTAISWSLLLLVTQPNVQRKIHKELDSVIGSDRQPRLSDRPQLPYLEAFILEIYRYTSFVPFTIPHSTTRDTSLNGFHIPKECCIFINQWQVNHDEKQWEDPFEFRPERFLTEDSTAINKTLSEKVMIFGLGKRRCIGETPAKWEVFLFLAILLQQLEFSVPPGLKVDLTPTYGLTMKPPICKHLQAWPRFSKTSVFKYLNGTERKEPACGGHVAPMSYPQKIMPSLYGLLTFLSATELLPAITTFCLGFWVVRATRTNVPKGPKTPSGPWGWPLIGHILTLGKNPHLSLATLSKQYGDVLQIRIGSTPVVVLSGLDTIRQALVRQGDDFKGRPDLYSFNLIINGQSMTFNPDSGPVWAARRHLAQDALMSFSIASDPDSSSSCYLGVTGVCEQGGGIPHYQVPEADGRGRCLVESEANVICAMCFGRRYDHDNQELHSIVNLSNEFGEVTASGFPADFIPVLRYLPNSSLDTFKDLNKKVYNFMKKLIKEHYRTFEKGHIRDITDSLIEHCQDKKLDENASVQLSEDKVIAVVFDLFGAGFDTVTTAISWSLMYLVTNTRLPYLEAFILETFRHSSFLPFTIPHSTTRDTSLCGFYIPKGRCVFVSQWHINHD</sequence>
<dbReference type="Proteomes" id="UP001488838">
    <property type="component" value="Unassembled WGS sequence"/>
</dbReference>
<evidence type="ECO:0000256" key="26">
    <source>
        <dbReference type="ARBA" id="ARBA00048199"/>
    </source>
</evidence>
<comment type="catalytic activity">
    <reaction evidence="29">
        <text>(5Z,8Z,11Z,14Z,17Z)-eicosapentaenoate + reduced [NADPH--hemoprotein reductase] + O2 = (17R,18S)-epoxy-(5Z,8Z,11Z,14Z)-eicosatetraenoate + oxidized [NADPH--hemoprotein reductase] + H2O + H(+)</text>
        <dbReference type="Rhea" id="RHEA:39779"/>
        <dbReference type="Rhea" id="RHEA-COMP:11964"/>
        <dbReference type="Rhea" id="RHEA-COMP:11965"/>
        <dbReference type="ChEBI" id="CHEBI:15377"/>
        <dbReference type="ChEBI" id="CHEBI:15378"/>
        <dbReference type="ChEBI" id="CHEBI:15379"/>
        <dbReference type="ChEBI" id="CHEBI:57618"/>
        <dbReference type="ChEBI" id="CHEBI:58210"/>
        <dbReference type="ChEBI" id="CHEBI:58562"/>
        <dbReference type="ChEBI" id="CHEBI:76634"/>
    </reaction>
    <physiologicalReaction direction="left-to-right" evidence="29">
        <dbReference type="Rhea" id="RHEA:39780"/>
    </physiologicalReaction>
</comment>
<comment type="catalytic activity">
    <reaction evidence="31">
        <text>(5Z,8Z,11Z,14Z)-eicosatetraenoate + reduced [NADPH--hemoprotein reductase] + O2 = 19-hydroxy-(5Z,8Z,11Z,14Z)-eicosatetraenoate + oxidized [NADPH--hemoprotein reductase] + H2O + H(+)</text>
        <dbReference type="Rhea" id="RHEA:39759"/>
        <dbReference type="Rhea" id="RHEA-COMP:11964"/>
        <dbReference type="Rhea" id="RHEA-COMP:11965"/>
        <dbReference type="ChEBI" id="CHEBI:15377"/>
        <dbReference type="ChEBI" id="CHEBI:15378"/>
        <dbReference type="ChEBI" id="CHEBI:15379"/>
        <dbReference type="ChEBI" id="CHEBI:32395"/>
        <dbReference type="ChEBI" id="CHEBI:57618"/>
        <dbReference type="ChEBI" id="CHEBI:58210"/>
        <dbReference type="ChEBI" id="CHEBI:76627"/>
    </reaction>
    <physiologicalReaction direction="left-to-right" evidence="31">
        <dbReference type="Rhea" id="RHEA:39760"/>
    </physiologicalReaction>
</comment>
<keyword evidence="36" id="KW-1185">Reference proteome</keyword>
<dbReference type="SUPFAM" id="SSF48264">
    <property type="entry name" value="Cytochrome P450"/>
    <property type="match status" value="2"/>
</dbReference>
<keyword evidence="14 34" id="KW-0479">Metal-binding</keyword>
<evidence type="ECO:0000256" key="23">
    <source>
        <dbReference type="ARBA" id="ARBA00033404"/>
    </source>
</evidence>
<comment type="caution">
    <text evidence="35">The sequence shown here is derived from an EMBL/GenBank/DDBJ whole genome shotgun (WGS) entry which is preliminary data.</text>
</comment>
<evidence type="ECO:0000256" key="18">
    <source>
        <dbReference type="ARBA" id="ARBA00023004"/>
    </source>
</evidence>
<reference evidence="35 36" key="1">
    <citation type="journal article" date="2023" name="bioRxiv">
        <title>Conserved and derived expression patterns and positive selection on dental genes reveal complex evolutionary context of ever-growing rodent molars.</title>
        <authorList>
            <person name="Calamari Z.T."/>
            <person name="Song A."/>
            <person name="Cohen E."/>
            <person name="Akter M."/>
            <person name="Roy R.D."/>
            <person name="Hallikas O."/>
            <person name="Christensen M.M."/>
            <person name="Li P."/>
            <person name="Marangoni P."/>
            <person name="Jernvall J."/>
            <person name="Klein O.D."/>
        </authorList>
    </citation>
    <scope>NUCLEOTIDE SEQUENCE [LARGE SCALE GENOMIC DNA]</scope>
    <source>
        <strain evidence="35">V071</strain>
    </source>
</reference>
<dbReference type="PROSITE" id="PS00086">
    <property type="entry name" value="CYTOCHROME_P450"/>
    <property type="match status" value="1"/>
</dbReference>
<evidence type="ECO:0000256" key="8">
    <source>
        <dbReference type="ARBA" id="ARBA00004891"/>
    </source>
</evidence>
<comment type="catalytic activity">
    <reaction evidence="32">
        <text>all-trans-retinol + reduced [NADPH--hemoprotein reductase] + O2 = all-trans-retinal + oxidized [NADPH--hemoprotein reductase] + 2 H2O + H(+)</text>
        <dbReference type="Rhea" id="RHEA:42092"/>
        <dbReference type="Rhea" id="RHEA-COMP:11964"/>
        <dbReference type="Rhea" id="RHEA-COMP:11965"/>
        <dbReference type="ChEBI" id="CHEBI:15377"/>
        <dbReference type="ChEBI" id="CHEBI:15378"/>
        <dbReference type="ChEBI" id="CHEBI:15379"/>
        <dbReference type="ChEBI" id="CHEBI:17336"/>
        <dbReference type="ChEBI" id="CHEBI:17898"/>
        <dbReference type="ChEBI" id="CHEBI:57618"/>
        <dbReference type="ChEBI" id="CHEBI:58210"/>
    </reaction>
    <physiologicalReaction direction="left-to-right" evidence="32">
        <dbReference type="Rhea" id="RHEA:42093"/>
    </physiologicalReaction>
</comment>
<dbReference type="GO" id="GO:0042448">
    <property type="term" value="P:progesterone metabolic process"/>
    <property type="evidence" value="ECO:0007669"/>
    <property type="project" value="TreeGrafter"/>
</dbReference>
<dbReference type="InterPro" id="IPR001128">
    <property type="entry name" value="Cyt_P450"/>
</dbReference>
<evidence type="ECO:0000256" key="30">
    <source>
        <dbReference type="ARBA" id="ARBA00049064"/>
    </source>
</evidence>
<evidence type="ECO:0000256" key="34">
    <source>
        <dbReference type="PIRSR" id="PIRSR602401-1"/>
    </source>
</evidence>
<gene>
    <name evidence="35" type="ORF">U0070_016400</name>
</gene>
<dbReference type="Pfam" id="PF00067">
    <property type="entry name" value="p450"/>
    <property type="match status" value="3"/>
</dbReference>
<comment type="cofactor">
    <cofactor evidence="5 34">
        <name>heme</name>
        <dbReference type="ChEBI" id="CHEBI:30413"/>
    </cofactor>
</comment>
<evidence type="ECO:0000256" key="12">
    <source>
        <dbReference type="ARBA" id="ARBA00013084"/>
    </source>
</evidence>
<evidence type="ECO:0000256" key="10">
    <source>
        <dbReference type="ARBA" id="ARBA00010617"/>
    </source>
</evidence>
<dbReference type="InterPro" id="IPR036396">
    <property type="entry name" value="Cyt_P450_sf"/>
</dbReference>
<dbReference type="FunFam" id="1.10.630.10:FF:000002">
    <property type="entry name" value="Cytochrome P450 1A1"/>
    <property type="match status" value="1"/>
</dbReference>
<evidence type="ECO:0000256" key="31">
    <source>
        <dbReference type="ARBA" id="ARBA00049206"/>
    </source>
</evidence>
<dbReference type="EC" id="4.2.1.152" evidence="12"/>
<evidence type="ECO:0000256" key="3">
    <source>
        <dbReference type="ARBA" id="ARBA00001395"/>
    </source>
</evidence>
<comment type="pathway">
    <text evidence="8">Cofactor metabolism; retinol metabolism.</text>
</comment>
<evidence type="ECO:0000256" key="16">
    <source>
        <dbReference type="ARBA" id="ARBA00022848"/>
    </source>
</evidence>
<dbReference type="GO" id="GO:0020037">
    <property type="term" value="F:heme binding"/>
    <property type="evidence" value="ECO:0007669"/>
    <property type="project" value="InterPro"/>
</dbReference>
<feature type="binding site" description="axial binding residue" evidence="34">
    <location>
        <position position="459"/>
    </location>
    <ligand>
        <name>heme</name>
        <dbReference type="ChEBI" id="CHEBI:30413"/>
    </ligand>
    <ligandPart>
        <name>Fe</name>
        <dbReference type="ChEBI" id="CHEBI:18248"/>
    </ligandPart>
</feature>
<dbReference type="EC" id="1.14.14.1" evidence="11"/>
<dbReference type="GO" id="GO:0005506">
    <property type="term" value="F:iron ion binding"/>
    <property type="evidence" value="ECO:0007669"/>
    <property type="project" value="InterPro"/>
</dbReference>
<comment type="catalytic activity">
    <reaction evidence="26">
        <text>all-trans-retinal + reduced [NADPH--hemoprotein reductase] + O2 = all-trans-retinoate + oxidized [NADPH--hemoprotein reductase] + H2O + 2 H(+)</text>
        <dbReference type="Rhea" id="RHEA:42088"/>
        <dbReference type="Rhea" id="RHEA-COMP:11964"/>
        <dbReference type="Rhea" id="RHEA-COMP:11965"/>
        <dbReference type="ChEBI" id="CHEBI:15377"/>
        <dbReference type="ChEBI" id="CHEBI:15378"/>
        <dbReference type="ChEBI" id="CHEBI:15379"/>
        <dbReference type="ChEBI" id="CHEBI:17898"/>
        <dbReference type="ChEBI" id="CHEBI:35291"/>
        <dbReference type="ChEBI" id="CHEBI:57618"/>
        <dbReference type="ChEBI" id="CHEBI:58210"/>
    </reaction>
    <physiologicalReaction direction="left-to-right" evidence="26">
        <dbReference type="Rhea" id="RHEA:42089"/>
    </physiologicalReaction>
</comment>
<dbReference type="PANTHER" id="PTHR24289">
    <property type="entry name" value="STEROID 17-ALPHA-HYDROXYLASE/17,20 LYASE"/>
    <property type="match status" value="1"/>
</dbReference>
<evidence type="ECO:0000256" key="28">
    <source>
        <dbReference type="ARBA" id="ARBA00048474"/>
    </source>
</evidence>
<evidence type="ECO:0000256" key="15">
    <source>
        <dbReference type="ARBA" id="ARBA00022824"/>
    </source>
</evidence>
<keyword evidence="18 34" id="KW-0408">Iron</keyword>
<dbReference type="GO" id="GO:0106256">
    <property type="term" value="F:hydroperoxy icosatetraenoate dehydratase activity"/>
    <property type="evidence" value="ECO:0007669"/>
    <property type="project" value="UniProtKB-EC"/>
</dbReference>
<evidence type="ECO:0000256" key="21">
    <source>
        <dbReference type="ARBA" id="ARBA00023136"/>
    </source>
</evidence>
<keyword evidence="13 34" id="KW-0349">Heme</keyword>
<evidence type="ECO:0000256" key="7">
    <source>
        <dbReference type="ARBA" id="ARBA00004406"/>
    </source>
</evidence>
<dbReference type="InterPro" id="IPR008066">
    <property type="entry name" value="Cyt_P450_E_grp-I_CYP1"/>
</dbReference>
<dbReference type="GO" id="GO:0005789">
    <property type="term" value="C:endoplasmic reticulum membrane"/>
    <property type="evidence" value="ECO:0007669"/>
    <property type="project" value="UniProtKB-SubCell"/>
</dbReference>
<dbReference type="EMBL" id="JBBHLL010000679">
    <property type="protein sequence ID" value="KAK7798575.1"/>
    <property type="molecule type" value="Genomic_DNA"/>
</dbReference>
<comment type="pathway">
    <text evidence="9">Lipid metabolism.</text>
</comment>
<comment type="catalytic activity">
    <reaction evidence="2">
        <text>(15S)-hydroperoxy-(5Z,8Z,11Z,13E)-eicosatetraenoate = 15-oxo-(5Z,8Z,11Z,13E)-eicosatetraenoate + H2O</text>
        <dbReference type="Rhea" id="RHEA:48636"/>
        <dbReference type="ChEBI" id="CHEBI:15377"/>
        <dbReference type="ChEBI" id="CHEBI:57410"/>
        <dbReference type="ChEBI" id="CHEBI:57446"/>
    </reaction>
    <physiologicalReaction direction="left-to-right" evidence="2">
        <dbReference type="Rhea" id="RHEA:48637"/>
    </physiologicalReaction>
</comment>
<dbReference type="PRINTS" id="PR00385">
    <property type="entry name" value="P450"/>
</dbReference>